<comment type="caution">
    <text evidence="2">The sequence shown here is derived from an EMBL/GenBank/DDBJ whole genome shotgun (WGS) entry which is preliminary data.</text>
</comment>
<evidence type="ECO:0000259" key="1">
    <source>
        <dbReference type="Pfam" id="PF00381"/>
    </source>
</evidence>
<dbReference type="AlphaFoldDB" id="A0A9D1A9G2"/>
<dbReference type="SUPFAM" id="SSF55594">
    <property type="entry name" value="HPr-like"/>
    <property type="match status" value="1"/>
</dbReference>
<accession>A0A9D1A9G2</accession>
<dbReference type="Proteomes" id="UP000886757">
    <property type="component" value="Unassembled WGS sequence"/>
</dbReference>
<dbReference type="InterPro" id="IPR000032">
    <property type="entry name" value="HPr-like"/>
</dbReference>
<organism evidence="2 3">
    <name type="scientific">Candidatus Choladousia intestinavium</name>
    <dbReference type="NCBI Taxonomy" id="2840727"/>
    <lineage>
        <taxon>Bacteria</taxon>
        <taxon>Bacillati</taxon>
        <taxon>Bacillota</taxon>
        <taxon>Clostridia</taxon>
        <taxon>Lachnospirales</taxon>
        <taxon>Lachnospiraceae</taxon>
        <taxon>Lachnospiraceae incertae sedis</taxon>
        <taxon>Candidatus Choladousia</taxon>
    </lineage>
</organism>
<name>A0A9D1A9G2_9FIRM</name>
<dbReference type="InterPro" id="IPR035895">
    <property type="entry name" value="HPr-like_sf"/>
</dbReference>
<reference evidence="2" key="2">
    <citation type="journal article" date="2021" name="PeerJ">
        <title>Extensive microbial diversity within the chicken gut microbiome revealed by metagenomics and culture.</title>
        <authorList>
            <person name="Gilroy R."/>
            <person name="Ravi A."/>
            <person name="Getino M."/>
            <person name="Pursley I."/>
            <person name="Horton D.L."/>
            <person name="Alikhan N.F."/>
            <person name="Baker D."/>
            <person name="Gharbi K."/>
            <person name="Hall N."/>
            <person name="Watson M."/>
            <person name="Adriaenssens E.M."/>
            <person name="Foster-Nyarko E."/>
            <person name="Jarju S."/>
            <person name="Secka A."/>
            <person name="Antonio M."/>
            <person name="Oren A."/>
            <person name="Chaudhuri R.R."/>
            <person name="La Ragione R."/>
            <person name="Hildebrand F."/>
            <person name="Pallen M.J."/>
        </authorList>
    </citation>
    <scope>NUCLEOTIDE SEQUENCE</scope>
    <source>
        <strain evidence="2">ChiSjej4B22-8148</strain>
    </source>
</reference>
<proteinExistence type="predicted"/>
<dbReference type="Pfam" id="PF00381">
    <property type="entry name" value="PTS-HPr"/>
    <property type="match status" value="1"/>
</dbReference>
<reference evidence="2" key="1">
    <citation type="submission" date="2020-10" db="EMBL/GenBank/DDBJ databases">
        <authorList>
            <person name="Gilroy R."/>
        </authorList>
    </citation>
    <scope>NUCLEOTIDE SEQUENCE</scope>
    <source>
        <strain evidence="2">ChiSjej4B22-8148</strain>
    </source>
</reference>
<dbReference type="Gene3D" id="3.30.1340.10">
    <property type="entry name" value="HPr-like"/>
    <property type="match status" value="1"/>
</dbReference>
<gene>
    <name evidence="2" type="ORF">IAB31_00580</name>
</gene>
<sequence>MLEKKIRLEAIDDVREFVQAATRCNFDVDISYNRMVIDAKSILGVMSLDRTKDLKVQYHTEDSEFEKVLSKFTVA</sequence>
<evidence type="ECO:0000313" key="2">
    <source>
        <dbReference type="EMBL" id="HIR12401.1"/>
    </source>
</evidence>
<feature type="domain" description="HPr" evidence="1">
    <location>
        <begin position="16"/>
        <end position="71"/>
    </location>
</feature>
<dbReference type="EMBL" id="DVGK01000008">
    <property type="protein sequence ID" value="HIR12401.1"/>
    <property type="molecule type" value="Genomic_DNA"/>
</dbReference>
<evidence type="ECO:0000313" key="3">
    <source>
        <dbReference type="Proteomes" id="UP000886757"/>
    </source>
</evidence>
<protein>
    <submittedName>
        <fullName evidence="2">HPr family phosphocarrier protein</fullName>
    </submittedName>
</protein>